<keyword evidence="1" id="KW-0472">Membrane</keyword>
<evidence type="ECO:0000313" key="2">
    <source>
        <dbReference type="EMBL" id="RDJ10387.1"/>
    </source>
</evidence>
<reference evidence="2 3" key="1">
    <citation type="submission" date="2017-03" db="EMBL/GenBank/DDBJ databases">
        <title>Genome analysis of Rhizobial strains effectives or ineffectives for nitrogen fixation isolated from bean seeds.</title>
        <authorList>
            <person name="Peralta H."/>
            <person name="Aguilar-Vera A."/>
            <person name="Mora Y."/>
            <person name="Vargas-Lagunas C."/>
            <person name="Girard L."/>
            <person name="Mora J."/>
        </authorList>
    </citation>
    <scope>NUCLEOTIDE SEQUENCE [LARGE SCALE GENOMIC DNA]</scope>
    <source>
        <strain evidence="2 3">CCGM3</strain>
    </source>
</reference>
<dbReference type="AlphaFoldDB" id="A0A370KND4"/>
<dbReference type="EMBL" id="NAAC01000016">
    <property type="protein sequence ID" value="RDJ10387.1"/>
    <property type="molecule type" value="Genomic_DNA"/>
</dbReference>
<feature type="transmembrane region" description="Helical" evidence="1">
    <location>
        <begin position="383"/>
        <end position="400"/>
    </location>
</feature>
<organism evidence="2 3">
    <name type="scientific">Rhizobium grahamii</name>
    <dbReference type="NCBI Taxonomy" id="1120045"/>
    <lineage>
        <taxon>Bacteria</taxon>
        <taxon>Pseudomonadati</taxon>
        <taxon>Pseudomonadota</taxon>
        <taxon>Alphaproteobacteria</taxon>
        <taxon>Hyphomicrobiales</taxon>
        <taxon>Rhizobiaceae</taxon>
        <taxon>Rhizobium/Agrobacterium group</taxon>
        <taxon>Rhizobium</taxon>
    </lineage>
</organism>
<accession>A0A370KND4</accession>
<dbReference type="Proteomes" id="UP000254939">
    <property type="component" value="Unassembled WGS sequence"/>
</dbReference>
<gene>
    <name evidence="2" type="ORF">B5K06_15200</name>
</gene>
<comment type="caution">
    <text evidence="2">The sequence shown here is derived from an EMBL/GenBank/DDBJ whole genome shotgun (WGS) entry which is preliminary data.</text>
</comment>
<dbReference type="RefSeq" id="WP_114713547.1">
    <property type="nucleotide sequence ID" value="NZ_KZ857259.1"/>
</dbReference>
<feature type="transmembrane region" description="Helical" evidence="1">
    <location>
        <begin position="119"/>
        <end position="140"/>
    </location>
</feature>
<feature type="transmembrane region" description="Helical" evidence="1">
    <location>
        <begin position="51"/>
        <end position="69"/>
    </location>
</feature>
<keyword evidence="1" id="KW-1133">Transmembrane helix</keyword>
<feature type="transmembrane region" description="Helical" evidence="1">
    <location>
        <begin position="20"/>
        <end position="39"/>
    </location>
</feature>
<evidence type="ECO:0008006" key="4">
    <source>
        <dbReference type="Google" id="ProtNLM"/>
    </source>
</evidence>
<dbReference type="OrthoDB" id="8229713at2"/>
<feature type="transmembrane region" description="Helical" evidence="1">
    <location>
        <begin position="236"/>
        <end position="255"/>
    </location>
</feature>
<evidence type="ECO:0000313" key="3">
    <source>
        <dbReference type="Proteomes" id="UP000254939"/>
    </source>
</evidence>
<protein>
    <recommendedName>
        <fullName evidence="4">Oligosaccharide repeat unit polymerase</fullName>
    </recommendedName>
</protein>
<feature type="transmembrane region" description="Helical" evidence="1">
    <location>
        <begin position="89"/>
        <end position="107"/>
    </location>
</feature>
<sequence>MIRLGTVLALYLLNLPFADSLFVVGLTLPLFAIVIVGLWRLRSRDFQIGDIFWFCLFIYFVISPLQRIHGDRVGGATAITAYAYDPAEYALAMLVVVVFVFPFLFVSMQSDEKPVETDVRPGISFILFLNVVAFILFAMSEGGFGRLLSSRLEQDGSQPFIASMLFLAVQSASACIVAAYCRLSPRRLTAVLMLLLVLVLLAVARNPFNAPRFVLLAVWGPVFLALAGGKLSAAKFYVCGLMALTILFPILNMTTRLGLDGLQDLSQVSVVGNFFDIPSVDVFDMAVHSVRYMSTHDLMWGEKLTAVVLFFVPRAVWPGKPIVGGLDIGNDLFAAGMYGTPNLSLFLGCDFYMDFGFVGVVLGGFACAFLLGATIRLNQEGFFGLRVLQFFIAASLPILLRGPVGAVLPLFICQLFVAKLLSVALRRSVQPSAQLGAVRAWRR</sequence>
<feature type="transmembrane region" description="Helical" evidence="1">
    <location>
        <begin position="351"/>
        <end position="371"/>
    </location>
</feature>
<feature type="transmembrane region" description="Helical" evidence="1">
    <location>
        <begin position="160"/>
        <end position="181"/>
    </location>
</feature>
<proteinExistence type="predicted"/>
<feature type="transmembrane region" description="Helical" evidence="1">
    <location>
        <begin position="210"/>
        <end position="229"/>
    </location>
</feature>
<feature type="transmembrane region" description="Helical" evidence="1">
    <location>
        <begin position="188"/>
        <end position="204"/>
    </location>
</feature>
<feature type="transmembrane region" description="Helical" evidence="1">
    <location>
        <begin position="406"/>
        <end position="425"/>
    </location>
</feature>
<keyword evidence="1" id="KW-0812">Transmembrane</keyword>
<name>A0A370KND4_9HYPH</name>
<evidence type="ECO:0000256" key="1">
    <source>
        <dbReference type="SAM" id="Phobius"/>
    </source>
</evidence>